<accession>A0A517YP71</accession>
<evidence type="ECO:0000313" key="2">
    <source>
        <dbReference type="Proteomes" id="UP000317369"/>
    </source>
</evidence>
<keyword evidence="2" id="KW-1185">Reference proteome</keyword>
<dbReference type="AlphaFoldDB" id="A0A517YP71"/>
<proteinExistence type="predicted"/>
<dbReference type="KEGG" id="pcor:KS4_00410"/>
<gene>
    <name evidence="1" type="ORF">KS4_00410</name>
</gene>
<dbReference type="SUPFAM" id="SSF49899">
    <property type="entry name" value="Concanavalin A-like lectins/glucanases"/>
    <property type="match status" value="1"/>
</dbReference>
<dbReference type="RefSeq" id="WP_145072871.1">
    <property type="nucleotide sequence ID" value="NZ_CP036425.1"/>
</dbReference>
<dbReference type="Gene3D" id="2.60.120.200">
    <property type="match status" value="1"/>
</dbReference>
<reference evidence="1 2" key="1">
    <citation type="submission" date="2019-02" db="EMBL/GenBank/DDBJ databases">
        <title>Deep-cultivation of Planctomycetes and their phenomic and genomic characterization uncovers novel biology.</title>
        <authorList>
            <person name="Wiegand S."/>
            <person name="Jogler M."/>
            <person name="Boedeker C."/>
            <person name="Pinto D."/>
            <person name="Vollmers J."/>
            <person name="Rivas-Marin E."/>
            <person name="Kohn T."/>
            <person name="Peeters S.H."/>
            <person name="Heuer A."/>
            <person name="Rast P."/>
            <person name="Oberbeckmann S."/>
            <person name="Bunk B."/>
            <person name="Jeske O."/>
            <person name="Meyerdierks A."/>
            <person name="Storesund J.E."/>
            <person name="Kallscheuer N."/>
            <person name="Luecker S."/>
            <person name="Lage O.M."/>
            <person name="Pohl T."/>
            <person name="Merkel B.J."/>
            <person name="Hornburger P."/>
            <person name="Mueller R.-W."/>
            <person name="Bruemmer F."/>
            <person name="Labrenz M."/>
            <person name="Spormann A.M."/>
            <person name="Op den Camp H."/>
            <person name="Overmann J."/>
            <person name="Amann R."/>
            <person name="Jetten M.S.M."/>
            <person name="Mascher T."/>
            <person name="Medema M.H."/>
            <person name="Devos D.P."/>
            <person name="Kaster A.-K."/>
            <person name="Ovreas L."/>
            <person name="Rohde M."/>
            <person name="Galperin M.Y."/>
            <person name="Jogler C."/>
        </authorList>
    </citation>
    <scope>NUCLEOTIDE SEQUENCE [LARGE SCALE GENOMIC DNA]</scope>
    <source>
        <strain evidence="1 2">KS4</strain>
    </source>
</reference>
<sequence>MTNRAFCYLCTLISFWYITGLAYSSIPATYENEKYGVQAYWAFDDDIDEYNSSGNYYKDHSGHNRNLITAVMPTLSSPNFQSHPLINSHYPKVPNTGRVNDAYVKVSKDRRPLIYIFPANEPLWRSYTIEGSFRLRADIDQITEFNRFLFSFDRSDFLPNPNDIDIFVKDDGHLKFLSDHPYVSLTMTNHQIQHDKWYHFAVVSDGKTLSLILGYKDTNGEFVTDEIVHTYTNTAEPSIVVSEAQISVGGVGIDRGWGDSNALGNGDMDEVRLSNIAIAPAGLLMNQNMNNASSQVAVEFPMNSSNDDSIEEIAEPGPIRSITKWGDYLLGVRVGPNENIASFLGKNVHVTSPYFSGATEVQNLVIHVFMSRDQGSTWERIKNIDVQGGQPSGQTYANLIVPTDITISAQDGFVVVAYRAEKYDLKESNNWKNEIKDFDKMGLHVVNQIHDRVPLEGYYGVRDSNYGNKIIASSFTVTHRIETTLTSRIYEPIELVHVDSKDISTQAYNSSLETSYFVGAPHIYRASDSSCIVFYDNEVADNDPTNGHNQLIAYRRITFGSNHHIAVLSNEYQLTKTDNRILKRDGMATVARVKAKSGGRDKVFVVFEGIEDKTGANRNVVWGLIGELPQHNAGSSHAFQNDEPFEVYKSPTKPNGQKYNAYAPYIVRLYDGDEILNDYPNYAIAFCTDEDVYLINDRAPADSPSEDVMKRRSTIKVVFGKYAETPLYQRIFSSPKTVWPGYMVDVRDPNEFHSYMPGLVRLSENSLYIIVDYFNNHQAGFGFRRAAN</sequence>
<name>A0A517YP71_9BACT</name>
<dbReference type="Proteomes" id="UP000317369">
    <property type="component" value="Chromosome"/>
</dbReference>
<dbReference type="OrthoDB" id="290345at2"/>
<dbReference type="InterPro" id="IPR013320">
    <property type="entry name" value="ConA-like_dom_sf"/>
</dbReference>
<protein>
    <submittedName>
        <fullName evidence="1">Uncharacterized protein</fullName>
    </submittedName>
</protein>
<dbReference type="EMBL" id="CP036425">
    <property type="protein sequence ID" value="QDU32013.1"/>
    <property type="molecule type" value="Genomic_DNA"/>
</dbReference>
<evidence type="ECO:0000313" key="1">
    <source>
        <dbReference type="EMBL" id="QDU32013.1"/>
    </source>
</evidence>
<organism evidence="1 2">
    <name type="scientific">Poriferisphaera corsica</name>
    <dbReference type="NCBI Taxonomy" id="2528020"/>
    <lineage>
        <taxon>Bacteria</taxon>
        <taxon>Pseudomonadati</taxon>
        <taxon>Planctomycetota</taxon>
        <taxon>Phycisphaerae</taxon>
        <taxon>Phycisphaerales</taxon>
        <taxon>Phycisphaeraceae</taxon>
        <taxon>Poriferisphaera</taxon>
    </lineage>
</organism>